<dbReference type="EMBL" id="KN275959">
    <property type="protein sequence ID" value="EEH47041.2"/>
    <property type="molecule type" value="Genomic_DNA"/>
</dbReference>
<dbReference type="Proteomes" id="UP000001628">
    <property type="component" value="Unassembled WGS sequence"/>
</dbReference>
<dbReference type="VEuPathDB" id="FungiDB:PADG_03139"/>
<keyword evidence="2" id="KW-1185">Reference proteome</keyword>
<dbReference type="HOGENOM" id="CLU_2015952_0_0_1"/>
<dbReference type="eggNOG" id="ENOG502RQZU">
    <property type="taxonomic scope" value="Eukaryota"/>
</dbReference>
<dbReference type="InParanoid" id="C1G7I4"/>
<dbReference type="AlphaFoldDB" id="C1G7I4"/>
<dbReference type="GeneID" id="22582502"/>
<evidence type="ECO:0000313" key="1">
    <source>
        <dbReference type="EMBL" id="EEH47041.2"/>
    </source>
</evidence>
<gene>
    <name evidence="1" type="ORF">PADG_03139</name>
</gene>
<protein>
    <submittedName>
        <fullName evidence="1">Uncharacterized protein</fullName>
    </submittedName>
</protein>
<evidence type="ECO:0000313" key="2">
    <source>
        <dbReference type="Proteomes" id="UP000001628"/>
    </source>
</evidence>
<organism evidence="1 2">
    <name type="scientific">Paracoccidioides brasiliensis (strain Pb18)</name>
    <dbReference type="NCBI Taxonomy" id="502780"/>
    <lineage>
        <taxon>Eukaryota</taxon>
        <taxon>Fungi</taxon>
        <taxon>Dikarya</taxon>
        <taxon>Ascomycota</taxon>
        <taxon>Pezizomycotina</taxon>
        <taxon>Eurotiomycetes</taxon>
        <taxon>Eurotiomycetidae</taxon>
        <taxon>Onygenales</taxon>
        <taxon>Ajellomycetaceae</taxon>
        <taxon>Paracoccidioides</taxon>
    </lineage>
</organism>
<dbReference type="RefSeq" id="XP_010758274.1">
    <property type="nucleotide sequence ID" value="XM_010759972.1"/>
</dbReference>
<name>C1G7I4_PARBD</name>
<dbReference type="OMA" id="IGHELSW"/>
<reference evidence="1 2" key="1">
    <citation type="journal article" date="2011" name="PLoS Genet.">
        <title>Comparative genomic analysis of human fungal pathogens causing paracoccidioidomycosis.</title>
        <authorList>
            <person name="Desjardins C.A."/>
            <person name="Champion M.D."/>
            <person name="Holder J.W."/>
            <person name="Muszewska A."/>
            <person name="Goldberg J."/>
            <person name="Bailao A.M."/>
            <person name="Brigido M.M."/>
            <person name="Ferreira M.E."/>
            <person name="Garcia A.M."/>
            <person name="Grynberg M."/>
            <person name="Gujja S."/>
            <person name="Heiman D.I."/>
            <person name="Henn M.R."/>
            <person name="Kodira C.D."/>
            <person name="Leon-Narvaez H."/>
            <person name="Longo L.V."/>
            <person name="Ma L.J."/>
            <person name="Malavazi I."/>
            <person name="Matsuo A.L."/>
            <person name="Morais F.V."/>
            <person name="Pereira M."/>
            <person name="Rodriguez-Brito S."/>
            <person name="Sakthikumar S."/>
            <person name="Salem-Izacc S.M."/>
            <person name="Sykes S.M."/>
            <person name="Teixeira M.M."/>
            <person name="Vallejo M.C."/>
            <person name="Walter M.E."/>
            <person name="Yandava C."/>
            <person name="Young S."/>
            <person name="Zeng Q."/>
            <person name="Zucker J."/>
            <person name="Felipe M.S."/>
            <person name="Goldman G.H."/>
            <person name="Haas B.J."/>
            <person name="McEwen J.G."/>
            <person name="Nino-Vega G."/>
            <person name="Puccia R."/>
            <person name="San-Blas G."/>
            <person name="Soares C.M."/>
            <person name="Birren B.W."/>
            <person name="Cuomo C.A."/>
        </authorList>
    </citation>
    <scope>NUCLEOTIDE SEQUENCE [LARGE SCALE GENOMIC DNA]</scope>
    <source>
        <strain evidence="1 2">Pb18</strain>
    </source>
</reference>
<accession>C1G7I4</accession>
<dbReference type="OrthoDB" id="10565012at2759"/>
<dbReference type="KEGG" id="pbn:PADG_03139"/>
<sequence>MPSGVKTIGHELSWYKNGVLPYNHPLISLLRSRSLPPYHHSISVMKTSSGRNPAKSKLDTLSPLIFHVSLTECTQKMGTPDILDFGVQGHVLRLQMSNIHILEVYDLDTLLPLLLPSFARLFD</sequence>
<proteinExistence type="predicted"/>